<dbReference type="OrthoDB" id="5582699at2"/>
<dbReference type="AlphaFoldDB" id="A0A2N5X005"/>
<evidence type="ECO:0000256" key="1">
    <source>
        <dbReference type="ARBA" id="ARBA00023015"/>
    </source>
</evidence>
<evidence type="ECO:0000259" key="4">
    <source>
        <dbReference type="PROSITE" id="PS01124"/>
    </source>
</evidence>
<sequence>MDRVAGRDIGNALDKGTISSMEIEAKRDATTLRIMLDLCEEFNISQDTLLANTGISIKSIYQPEAVIEMWQEMEAIRNISARHNALQFAIKVGSRLHVTTLGLLGFAMLSSRDLSDAMYFAQQFHQISLWTCDLAIRANEEKVELFVLAHALPEDCQHFCAVRGLAALKVWLTEMLGREIVPTGVNCLVDAGEGSALFEEYFGIQPKFQAGTNSISFPAYLFNEPLRLADEWARKSCETQLIEIKERRRLSFSNRVRDIVSLSPRASILEEEVAELLKISGSTLRRRLREEGTTFREVRAGTIHSLARVILSSSSKSVDEVADMLGFSEAGSFVRSFKRREGIAPGAWRKKERSS</sequence>
<dbReference type="SUPFAM" id="SSF46689">
    <property type="entry name" value="Homeodomain-like"/>
    <property type="match status" value="1"/>
</dbReference>
<dbReference type="EMBL" id="PKUS01000023">
    <property type="protein sequence ID" value="PLW67824.1"/>
    <property type="molecule type" value="Genomic_DNA"/>
</dbReference>
<dbReference type="InterPro" id="IPR018060">
    <property type="entry name" value="HTH_AraC"/>
</dbReference>
<proteinExistence type="predicted"/>
<keyword evidence="3" id="KW-0804">Transcription</keyword>
<organism evidence="5 6">
    <name type="scientific">Pseudohalioglobus lutimaris</name>
    <dbReference type="NCBI Taxonomy" id="1737061"/>
    <lineage>
        <taxon>Bacteria</taxon>
        <taxon>Pseudomonadati</taxon>
        <taxon>Pseudomonadota</taxon>
        <taxon>Gammaproteobacteria</taxon>
        <taxon>Cellvibrionales</taxon>
        <taxon>Halieaceae</taxon>
        <taxon>Pseudohalioglobus</taxon>
    </lineage>
</organism>
<reference evidence="5 6" key="1">
    <citation type="submission" date="2018-01" db="EMBL/GenBank/DDBJ databases">
        <title>The draft genome sequence of Halioglobus lutimaris HF004.</title>
        <authorList>
            <person name="Du Z.-J."/>
            <person name="Shi M.-J."/>
        </authorList>
    </citation>
    <scope>NUCLEOTIDE SEQUENCE [LARGE SCALE GENOMIC DNA]</scope>
    <source>
        <strain evidence="5 6">HF004</strain>
    </source>
</reference>
<dbReference type="Proteomes" id="UP000235005">
    <property type="component" value="Unassembled WGS sequence"/>
</dbReference>
<dbReference type="Pfam" id="PF12833">
    <property type="entry name" value="HTH_18"/>
    <property type="match status" value="1"/>
</dbReference>
<dbReference type="RefSeq" id="WP_101518591.1">
    <property type="nucleotide sequence ID" value="NZ_PKUS01000023.1"/>
</dbReference>
<evidence type="ECO:0000256" key="2">
    <source>
        <dbReference type="ARBA" id="ARBA00023125"/>
    </source>
</evidence>
<comment type="caution">
    <text evidence="5">The sequence shown here is derived from an EMBL/GenBank/DDBJ whole genome shotgun (WGS) entry which is preliminary data.</text>
</comment>
<gene>
    <name evidence="5" type="ORF">C0039_15510</name>
</gene>
<dbReference type="GO" id="GO:0005829">
    <property type="term" value="C:cytosol"/>
    <property type="evidence" value="ECO:0007669"/>
    <property type="project" value="TreeGrafter"/>
</dbReference>
<protein>
    <recommendedName>
        <fullName evidence="4">HTH araC/xylS-type domain-containing protein</fullName>
    </recommendedName>
</protein>
<keyword evidence="1" id="KW-0805">Transcription regulation</keyword>
<evidence type="ECO:0000313" key="6">
    <source>
        <dbReference type="Proteomes" id="UP000235005"/>
    </source>
</evidence>
<evidence type="ECO:0000313" key="5">
    <source>
        <dbReference type="EMBL" id="PLW67824.1"/>
    </source>
</evidence>
<name>A0A2N5X005_9GAMM</name>
<keyword evidence="6" id="KW-1185">Reference proteome</keyword>
<dbReference type="Pfam" id="PF12625">
    <property type="entry name" value="Arabinose_bd"/>
    <property type="match status" value="1"/>
</dbReference>
<dbReference type="PANTHER" id="PTHR47894:SF1">
    <property type="entry name" value="HTH-TYPE TRANSCRIPTIONAL REGULATOR VQSM"/>
    <property type="match status" value="1"/>
</dbReference>
<accession>A0A2N5X005</accession>
<keyword evidence="2" id="KW-0238">DNA-binding</keyword>
<dbReference type="InterPro" id="IPR032687">
    <property type="entry name" value="AraC-type_N"/>
</dbReference>
<dbReference type="Gene3D" id="1.10.10.60">
    <property type="entry name" value="Homeodomain-like"/>
    <property type="match status" value="1"/>
</dbReference>
<dbReference type="SMART" id="SM00342">
    <property type="entry name" value="HTH_ARAC"/>
    <property type="match status" value="1"/>
</dbReference>
<feature type="domain" description="HTH araC/xylS-type" evidence="4">
    <location>
        <begin position="254"/>
        <end position="351"/>
    </location>
</feature>
<dbReference type="InterPro" id="IPR009057">
    <property type="entry name" value="Homeodomain-like_sf"/>
</dbReference>
<dbReference type="PROSITE" id="PS01124">
    <property type="entry name" value="HTH_ARAC_FAMILY_2"/>
    <property type="match status" value="1"/>
</dbReference>
<dbReference type="PANTHER" id="PTHR47894">
    <property type="entry name" value="HTH-TYPE TRANSCRIPTIONAL REGULATOR GADX"/>
    <property type="match status" value="1"/>
</dbReference>
<evidence type="ECO:0000256" key="3">
    <source>
        <dbReference type="ARBA" id="ARBA00023163"/>
    </source>
</evidence>
<dbReference type="GO" id="GO:0000976">
    <property type="term" value="F:transcription cis-regulatory region binding"/>
    <property type="evidence" value="ECO:0007669"/>
    <property type="project" value="TreeGrafter"/>
</dbReference>
<dbReference type="GO" id="GO:0003700">
    <property type="term" value="F:DNA-binding transcription factor activity"/>
    <property type="evidence" value="ECO:0007669"/>
    <property type="project" value="InterPro"/>
</dbReference>